<keyword evidence="6" id="KW-0472">Membrane</keyword>
<feature type="domain" description="FHA" evidence="8">
    <location>
        <begin position="106"/>
        <end position="159"/>
    </location>
</feature>
<dbReference type="InterPro" id="IPR000253">
    <property type="entry name" value="FHA_dom"/>
</dbReference>
<dbReference type="InterPro" id="IPR008984">
    <property type="entry name" value="SMAD_FHA_dom_sf"/>
</dbReference>
<feature type="transmembrane region" description="Helical" evidence="6">
    <location>
        <begin position="427"/>
        <end position="446"/>
    </location>
</feature>
<dbReference type="SUPFAM" id="SSF49879">
    <property type="entry name" value="SMAD/FHA domain"/>
    <property type="match status" value="1"/>
</dbReference>
<dbReference type="PANTHER" id="PTHR43429">
    <property type="entry name" value="PYRIDINE NUCLEOTIDE-DISULFIDE OXIDOREDUCTASE DOMAIN-CONTAINING"/>
    <property type="match status" value="1"/>
</dbReference>
<dbReference type="Pfam" id="PF07992">
    <property type="entry name" value="Pyr_redox_2"/>
    <property type="match status" value="1"/>
</dbReference>
<evidence type="ECO:0000259" key="8">
    <source>
        <dbReference type="Pfam" id="PF00498"/>
    </source>
</evidence>
<feature type="transmembrane region" description="Helical" evidence="6">
    <location>
        <begin position="517"/>
        <end position="534"/>
    </location>
</feature>
<evidence type="ECO:0000256" key="1">
    <source>
        <dbReference type="ARBA" id="ARBA00001974"/>
    </source>
</evidence>
<evidence type="ECO:0000313" key="12">
    <source>
        <dbReference type="Proteomes" id="UP000503540"/>
    </source>
</evidence>
<dbReference type="PANTHER" id="PTHR43429:SF3">
    <property type="entry name" value="NITRITE REDUCTASE [NAD(P)H]"/>
    <property type="match status" value="1"/>
</dbReference>
<comment type="cofactor">
    <cofactor evidence="1">
        <name>FAD</name>
        <dbReference type="ChEBI" id="CHEBI:57692"/>
    </cofactor>
</comment>
<feature type="transmembrane region" description="Helical" evidence="6">
    <location>
        <begin position="478"/>
        <end position="497"/>
    </location>
</feature>
<keyword evidence="6" id="KW-1133">Transmembrane helix</keyword>
<sequence>MRIVMRGAGQSATSTAGPAMPSECGMSGRPVDSNAAGPGPTTCARRDGLTTTGPITNWHNAFRRFGGRTGMLSGPPLIEIREPGRAARSLMLTGPVVFGSGRNGESLADATVSPRHLRLVPSPTALSVVDLGSRDGTTVNDAPLTGRMALTSGDRIRLGSTDIVVLYAPATDPQGREDTQPQKPVGTSTSPAADPPPSRPISIANRILGIDPTGTRNLFPASTELPSRLPASLWPLVRIVSIAAYIEVVVAMFFAPAEGLFIFFGVVVPLLPGLFLIAPGGWRNSCPLAAMNQIPRALRFTRGHSPPRWLSARSYLVAMTLFFGIAGARLAGLDRNGAASGIVLLLIGVSAFTGGVLFKGKSGWCSSICPLFPLQRVYGQTPFVTVPNAHCKPCVGCAKNCFDLKPRAAYQADLADPDVAWSAPRKLFAAALPGFVLGFFTLTGHLETSVAHRYSVLALFMLVAVGLFFALDAMTSLSTVMVSVCYAAVALNIFYWFAGVTLARSFSMITGLNAPWLRWPISAVILLATILWIARTRVVELQFALSTGARTEPVLLPFPKRRSEDAGNPSEPTVSVTFEPSGAEVAGDTGMSLLDIAERGEQPIEAGCRMGICGADPVAVLDGMACLSPPGQDERNTLRRLGFGNDVRMACCARIGSGKVKVALAPQPRRGNAARPRRFDRSIVSVAVIGNGIAGMTAADFLRRGHPDCEIHLVGRESHAFYNRMGISRLMYGRSAMQGLYLLPEQWCDDHQVTAWLNTLATSIDTSARRVFLGTGDALPYDRLILAMGASSALPPIEGLSRPGCFTLREAGDALWIRSYVQQFHCDRAVVAGGGPLGLEAAYALHELGLQVTVLERGDRLLRKQLDARCSQLVREHFARIGIQVLHRAETITVTGDPAVRGVILRDDRRLDCDIFLTATGIRPNIELARAAGVPVERGVLVDDRMRTGIRDVYAAGDVAEHRGQVLGLWPIAAEQAQIAAENALGGNRSHTESLPAMLLKGVGLELFATGRVEPETGDELIVLDQPESYRRLILSEGRVVGATVLGHHPGDLAAAQQAIALRTPIPATAFSALRAGDWSALG</sequence>
<dbReference type="Pfam" id="PF18267">
    <property type="entry name" value="Rubredoxin_C"/>
    <property type="match status" value="1"/>
</dbReference>
<dbReference type="InterPro" id="IPR023753">
    <property type="entry name" value="FAD/NAD-binding_dom"/>
</dbReference>
<dbReference type="GO" id="GO:0016491">
    <property type="term" value="F:oxidoreductase activity"/>
    <property type="evidence" value="ECO:0007669"/>
    <property type="project" value="InterPro"/>
</dbReference>
<dbReference type="CDD" id="cd00207">
    <property type="entry name" value="fer2"/>
    <property type="match status" value="1"/>
</dbReference>
<dbReference type="EMBL" id="CP046172">
    <property type="protein sequence ID" value="QIS12478.1"/>
    <property type="molecule type" value="Genomic_DNA"/>
</dbReference>
<evidence type="ECO:0000313" key="11">
    <source>
        <dbReference type="EMBL" id="QIS12478.1"/>
    </source>
</evidence>
<gene>
    <name evidence="11" type="ORF">F5544_23085</name>
</gene>
<feature type="transmembrane region" description="Helical" evidence="6">
    <location>
        <begin position="315"/>
        <end position="332"/>
    </location>
</feature>
<dbReference type="SUPFAM" id="SSF54292">
    <property type="entry name" value="2Fe-2S ferredoxin-like"/>
    <property type="match status" value="1"/>
</dbReference>
<dbReference type="Pfam" id="PF00498">
    <property type="entry name" value="FHA"/>
    <property type="match status" value="1"/>
</dbReference>
<name>A0A6G9YH09_9NOCA</name>
<evidence type="ECO:0000259" key="7">
    <source>
        <dbReference type="Pfam" id="PF00111"/>
    </source>
</evidence>
<dbReference type="PRINTS" id="PR00411">
    <property type="entry name" value="PNDRDTASEI"/>
</dbReference>
<feature type="transmembrane region" description="Helical" evidence="6">
    <location>
        <begin position="236"/>
        <end position="255"/>
    </location>
</feature>
<dbReference type="InterPro" id="IPR001041">
    <property type="entry name" value="2Fe-2S_ferredoxin-type"/>
</dbReference>
<dbReference type="Proteomes" id="UP000503540">
    <property type="component" value="Chromosome"/>
</dbReference>
<evidence type="ECO:0000259" key="9">
    <source>
        <dbReference type="Pfam" id="PF07992"/>
    </source>
</evidence>
<dbReference type="Gene3D" id="3.30.390.30">
    <property type="match status" value="1"/>
</dbReference>
<evidence type="ECO:0000256" key="3">
    <source>
        <dbReference type="ARBA" id="ARBA00022630"/>
    </source>
</evidence>
<dbReference type="InterPro" id="IPR016156">
    <property type="entry name" value="FAD/NAD-linked_Rdtase_dimer_sf"/>
</dbReference>
<feature type="transmembrane region" description="Helical" evidence="6">
    <location>
        <begin position="261"/>
        <end position="282"/>
    </location>
</feature>
<evidence type="ECO:0000256" key="4">
    <source>
        <dbReference type="ARBA" id="ARBA00022827"/>
    </source>
</evidence>
<evidence type="ECO:0000256" key="5">
    <source>
        <dbReference type="SAM" id="MobiDB-lite"/>
    </source>
</evidence>
<dbReference type="KEGG" id="nah:F5544_23085"/>
<dbReference type="Gene3D" id="2.60.200.20">
    <property type="match status" value="1"/>
</dbReference>
<proteinExistence type="predicted"/>
<dbReference type="Gene3D" id="3.50.50.60">
    <property type="entry name" value="FAD/NAD(P)-binding domain"/>
    <property type="match status" value="2"/>
</dbReference>
<keyword evidence="2" id="KW-0597">Phosphoprotein</keyword>
<accession>A0A6G9YH09</accession>
<dbReference type="InterPro" id="IPR050260">
    <property type="entry name" value="FAD-bd_OxRdtase"/>
</dbReference>
<dbReference type="SUPFAM" id="SSF51905">
    <property type="entry name" value="FAD/NAD(P)-binding domain"/>
    <property type="match status" value="2"/>
</dbReference>
<feature type="transmembrane region" description="Helical" evidence="6">
    <location>
        <begin position="338"/>
        <end position="358"/>
    </location>
</feature>
<reference evidence="11 12" key="1">
    <citation type="journal article" date="2019" name="ACS Chem. Biol.">
        <title>Identification and Mobilization of a Cryptic Antibiotic Biosynthesis Gene Locus from a Human-Pathogenic Nocardia Isolate.</title>
        <authorList>
            <person name="Herisse M."/>
            <person name="Ishida K."/>
            <person name="Porter J.L."/>
            <person name="Howden B."/>
            <person name="Hertweck C."/>
            <person name="Stinear T.P."/>
            <person name="Pidot S.J."/>
        </authorList>
    </citation>
    <scope>NUCLEOTIDE SEQUENCE [LARGE SCALE GENOMIC DNA]</scope>
    <source>
        <strain evidence="11 12">AUSMDU00012717</strain>
    </source>
</reference>
<keyword evidence="4" id="KW-0274">FAD</keyword>
<keyword evidence="6" id="KW-0812">Transmembrane</keyword>
<evidence type="ECO:0000259" key="10">
    <source>
        <dbReference type="Pfam" id="PF18267"/>
    </source>
</evidence>
<dbReference type="InterPro" id="IPR012675">
    <property type="entry name" value="Beta-grasp_dom_sf"/>
</dbReference>
<evidence type="ECO:0000256" key="2">
    <source>
        <dbReference type="ARBA" id="ARBA00022553"/>
    </source>
</evidence>
<keyword evidence="3" id="KW-0285">Flavoprotein</keyword>
<dbReference type="InterPro" id="IPR036188">
    <property type="entry name" value="FAD/NAD-bd_sf"/>
</dbReference>
<evidence type="ECO:0000256" key="6">
    <source>
        <dbReference type="SAM" id="Phobius"/>
    </source>
</evidence>
<dbReference type="InterPro" id="IPR041575">
    <property type="entry name" value="Rubredoxin_C"/>
</dbReference>
<organism evidence="11 12">
    <name type="scientific">Nocardia arthritidis</name>
    <dbReference type="NCBI Taxonomy" id="228602"/>
    <lineage>
        <taxon>Bacteria</taxon>
        <taxon>Bacillati</taxon>
        <taxon>Actinomycetota</taxon>
        <taxon>Actinomycetes</taxon>
        <taxon>Mycobacteriales</taxon>
        <taxon>Nocardiaceae</taxon>
        <taxon>Nocardia</taxon>
    </lineage>
</organism>
<feature type="transmembrane region" description="Helical" evidence="6">
    <location>
        <begin position="452"/>
        <end position="471"/>
    </location>
</feature>
<protein>
    <submittedName>
        <fullName evidence="11">FHA domain-containing protein</fullName>
    </submittedName>
</protein>
<feature type="region of interest" description="Disordered" evidence="5">
    <location>
        <begin position="1"/>
        <end position="42"/>
    </location>
</feature>
<feature type="domain" description="2Fe-2S ferredoxin-type" evidence="7">
    <location>
        <begin position="577"/>
        <end position="655"/>
    </location>
</feature>
<keyword evidence="12" id="KW-1185">Reference proteome</keyword>
<dbReference type="AlphaFoldDB" id="A0A6G9YH09"/>
<dbReference type="GO" id="GO:0051536">
    <property type="term" value="F:iron-sulfur cluster binding"/>
    <property type="evidence" value="ECO:0007669"/>
    <property type="project" value="InterPro"/>
</dbReference>
<dbReference type="InterPro" id="IPR036010">
    <property type="entry name" value="2Fe-2S_ferredoxin-like_sf"/>
</dbReference>
<feature type="region of interest" description="Disordered" evidence="5">
    <location>
        <begin position="170"/>
        <end position="199"/>
    </location>
</feature>
<feature type="domain" description="FAD/NAD(P)-binding" evidence="9">
    <location>
        <begin position="685"/>
        <end position="977"/>
    </location>
</feature>
<dbReference type="CDD" id="cd00060">
    <property type="entry name" value="FHA"/>
    <property type="match status" value="1"/>
</dbReference>
<feature type="domain" description="NADH-rubredoxin oxidoreductase C-terminal" evidence="10">
    <location>
        <begin position="996"/>
        <end position="1047"/>
    </location>
</feature>
<dbReference type="Pfam" id="PF00111">
    <property type="entry name" value="Fer2"/>
    <property type="match status" value="1"/>
</dbReference>
<dbReference type="PRINTS" id="PR00368">
    <property type="entry name" value="FADPNR"/>
</dbReference>
<dbReference type="Gene3D" id="3.10.20.30">
    <property type="match status" value="1"/>
</dbReference>